<protein>
    <submittedName>
        <fullName evidence="1">Uncharacterized protein</fullName>
    </submittedName>
</protein>
<dbReference type="EMBL" id="DUZY01000001">
    <property type="protein sequence ID" value="DAD22288.1"/>
    <property type="molecule type" value="Genomic_DNA"/>
</dbReference>
<keyword evidence="2" id="KW-1185">Reference proteome</keyword>
<dbReference type="AlphaFoldDB" id="A0A822XY25"/>
<name>A0A822XY25_NELNU</name>
<sequence>MDEISDLDSSPLYPYLLDGDLNAIGNEKIGGRSVHDSQCAITNCQIVDLGFKDPKFTWSNSQTWKSLFVSVLIEPYLLFHGLSTLKMHGFVTHLQLRVITPPLLFIQRRIGGGVVTHLVLKPLGLSTQIS</sequence>
<gene>
    <name evidence="1" type="ORF">HUJ06_023751</name>
</gene>
<reference evidence="1 2" key="1">
    <citation type="journal article" date="2020" name="Mol. Biol. Evol.">
        <title>Distinct Expression and Methylation Patterns for Genes with Different Fates following a Single Whole-Genome Duplication in Flowering Plants.</title>
        <authorList>
            <person name="Shi T."/>
            <person name="Rahmani R.S."/>
            <person name="Gugger P.F."/>
            <person name="Wang M."/>
            <person name="Li H."/>
            <person name="Zhang Y."/>
            <person name="Li Z."/>
            <person name="Wang Q."/>
            <person name="Van de Peer Y."/>
            <person name="Marchal K."/>
            <person name="Chen J."/>
        </authorList>
    </citation>
    <scope>NUCLEOTIDE SEQUENCE [LARGE SCALE GENOMIC DNA]</scope>
    <source>
        <tissue evidence="1">Leaf</tissue>
    </source>
</reference>
<comment type="caution">
    <text evidence="1">The sequence shown here is derived from an EMBL/GenBank/DDBJ whole genome shotgun (WGS) entry which is preliminary data.</text>
</comment>
<evidence type="ECO:0000313" key="2">
    <source>
        <dbReference type="Proteomes" id="UP000607653"/>
    </source>
</evidence>
<organism evidence="1 2">
    <name type="scientific">Nelumbo nucifera</name>
    <name type="common">Sacred lotus</name>
    <dbReference type="NCBI Taxonomy" id="4432"/>
    <lineage>
        <taxon>Eukaryota</taxon>
        <taxon>Viridiplantae</taxon>
        <taxon>Streptophyta</taxon>
        <taxon>Embryophyta</taxon>
        <taxon>Tracheophyta</taxon>
        <taxon>Spermatophyta</taxon>
        <taxon>Magnoliopsida</taxon>
        <taxon>Proteales</taxon>
        <taxon>Nelumbonaceae</taxon>
        <taxon>Nelumbo</taxon>
    </lineage>
</organism>
<accession>A0A822XY25</accession>
<evidence type="ECO:0000313" key="1">
    <source>
        <dbReference type="EMBL" id="DAD22288.1"/>
    </source>
</evidence>
<dbReference type="Proteomes" id="UP000607653">
    <property type="component" value="Unassembled WGS sequence"/>
</dbReference>
<proteinExistence type="predicted"/>